<evidence type="ECO:0000256" key="5">
    <source>
        <dbReference type="ARBA" id="ARBA00023163"/>
    </source>
</evidence>
<organism evidence="8">
    <name type="scientific">Scylla paramamosain</name>
    <name type="common">Mud crab</name>
    <dbReference type="NCBI Taxonomy" id="85552"/>
    <lineage>
        <taxon>Eukaryota</taxon>
        <taxon>Metazoa</taxon>
        <taxon>Ecdysozoa</taxon>
        <taxon>Arthropoda</taxon>
        <taxon>Crustacea</taxon>
        <taxon>Multicrustacea</taxon>
        <taxon>Malacostraca</taxon>
        <taxon>Eumalacostraca</taxon>
        <taxon>Eucarida</taxon>
        <taxon>Decapoda</taxon>
        <taxon>Pleocyemata</taxon>
        <taxon>Brachyura</taxon>
        <taxon>Eubrachyura</taxon>
        <taxon>Portunoidea</taxon>
        <taxon>Portunidae</taxon>
        <taxon>Portuninae</taxon>
        <taxon>Scylla</taxon>
    </lineage>
</organism>
<dbReference type="SUPFAM" id="SSF54447">
    <property type="entry name" value="ssDNA-binding transcriptional regulator domain"/>
    <property type="match status" value="1"/>
</dbReference>
<evidence type="ECO:0000256" key="2">
    <source>
        <dbReference type="ARBA" id="ARBA00009001"/>
    </source>
</evidence>
<protein>
    <submittedName>
        <fullName evidence="8">Putative RNA polymerase II transcriptional coactivator</fullName>
    </submittedName>
</protein>
<evidence type="ECO:0000256" key="4">
    <source>
        <dbReference type="ARBA" id="ARBA00023125"/>
    </source>
</evidence>
<keyword evidence="4" id="KW-0238">DNA-binding</keyword>
<evidence type="ECO:0000256" key="3">
    <source>
        <dbReference type="ARBA" id="ARBA00023015"/>
    </source>
</evidence>
<proteinExistence type="evidence at transcript level"/>
<evidence type="ECO:0000259" key="7">
    <source>
        <dbReference type="Pfam" id="PF02229"/>
    </source>
</evidence>
<dbReference type="Pfam" id="PF02229">
    <property type="entry name" value="PC4"/>
    <property type="match status" value="1"/>
</dbReference>
<dbReference type="InterPro" id="IPR045125">
    <property type="entry name" value="Sub1/Tcp4-like"/>
</dbReference>
<reference evidence="8" key="1">
    <citation type="submission" date="2009-02" db="EMBL/GenBank/DDBJ databases">
        <title>Construction of SSH cDNA library from hemocytes of Scylla paramamosain LPS-challenged.</title>
        <authorList>
            <person name="Wang K.J."/>
            <person name="Chen F.Y."/>
            <person name="Bo J."/>
            <person name="Ren H.L."/>
        </authorList>
    </citation>
    <scope>NUCLEOTIDE SEQUENCE</scope>
</reference>
<dbReference type="InterPro" id="IPR003173">
    <property type="entry name" value="PC4_C"/>
</dbReference>
<comment type="subcellular location">
    <subcellularLocation>
        <location evidence="1">Nucleus</location>
    </subcellularLocation>
</comment>
<feature type="domain" description="Transcriptional coactivator p15 (PC4) C-terminal" evidence="7">
    <location>
        <begin position="44"/>
        <end position="80"/>
    </location>
</feature>
<keyword evidence="5" id="KW-0804">Transcription</keyword>
<dbReference type="AlphaFoldDB" id="D2DSP7"/>
<dbReference type="GO" id="GO:0003713">
    <property type="term" value="F:transcription coactivator activity"/>
    <property type="evidence" value="ECO:0007669"/>
    <property type="project" value="InterPro"/>
</dbReference>
<dbReference type="GO" id="GO:0005634">
    <property type="term" value="C:nucleus"/>
    <property type="evidence" value="ECO:0007669"/>
    <property type="project" value="UniProtKB-SubCell"/>
</dbReference>
<dbReference type="GO" id="GO:0060261">
    <property type="term" value="P:positive regulation of transcription initiation by RNA polymerase II"/>
    <property type="evidence" value="ECO:0007669"/>
    <property type="project" value="InterPro"/>
</dbReference>
<dbReference type="PANTHER" id="PTHR13215">
    <property type="entry name" value="RNA POLYMERASE II TRANSCRIPTIONAL COACTIVATOR"/>
    <property type="match status" value="1"/>
</dbReference>
<keyword evidence="3" id="KW-0805">Transcription regulation</keyword>
<dbReference type="InterPro" id="IPR009044">
    <property type="entry name" value="ssDNA-bd_transcriptional_reg"/>
</dbReference>
<dbReference type="GO" id="GO:0003677">
    <property type="term" value="F:DNA binding"/>
    <property type="evidence" value="ECO:0007669"/>
    <property type="project" value="UniProtKB-KW"/>
</dbReference>
<evidence type="ECO:0000313" key="8">
    <source>
        <dbReference type="EMBL" id="ACY66458.1"/>
    </source>
</evidence>
<evidence type="ECO:0000256" key="1">
    <source>
        <dbReference type="ARBA" id="ARBA00004123"/>
    </source>
</evidence>
<comment type="similarity">
    <text evidence="2">Belongs to the transcriptional coactivator PC4 family.</text>
</comment>
<evidence type="ECO:0000256" key="6">
    <source>
        <dbReference type="ARBA" id="ARBA00023242"/>
    </source>
</evidence>
<accession>D2DSP7</accession>
<dbReference type="Gene3D" id="2.30.31.10">
    <property type="entry name" value="Transcriptional Coactivator Pc4, Chain A"/>
    <property type="match status" value="1"/>
</dbReference>
<keyword evidence="6" id="KW-0539">Nucleus</keyword>
<name>D2DSP7_SCYPA</name>
<sequence>MTGINQHQRSQRVKALLQRGLRLTKERLSLSWSETVVSPSESSKNKLFIDIREFYEKDGEYLPGKKGISLSAIQWNKLKSVIPDIDEVVQEMS</sequence>
<dbReference type="EMBL" id="FJ774736">
    <property type="protein sequence ID" value="ACY66458.1"/>
    <property type="molecule type" value="mRNA"/>
</dbReference>